<dbReference type="OrthoDB" id="440553at2759"/>
<evidence type="ECO:0000256" key="2">
    <source>
        <dbReference type="ARBA" id="ARBA00022692"/>
    </source>
</evidence>
<keyword evidence="3 6" id="KW-1133">Transmembrane helix</keyword>
<dbReference type="PROSITE" id="PS50850">
    <property type="entry name" value="MFS"/>
    <property type="match status" value="1"/>
</dbReference>
<dbReference type="InterPro" id="IPR011701">
    <property type="entry name" value="MFS"/>
</dbReference>
<evidence type="ECO:0000256" key="5">
    <source>
        <dbReference type="SAM" id="MobiDB-lite"/>
    </source>
</evidence>
<dbReference type="InterPro" id="IPR036259">
    <property type="entry name" value="MFS_trans_sf"/>
</dbReference>
<comment type="caution">
    <text evidence="8">The sequence shown here is derived from an EMBL/GenBank/DDBJ whole genome shotgun (WGS) entry which is preliminary data.</text>
</comment>
<feature type="transmembrane region" description="Helical" evidence="6">
    <location>
        <begin position="108"/>
        <end position="127"/>
    </location>
</feature>
<feature type="compositionally biased region" description="Low complexity" evidence="5">
    <location>
        <begin position="169"/>
        <end position="185"/>
    </location>
</feature>
<organism evidence="8 9">
    <name type="scientific">Edaphochlamys debaryana</name>
    <dbReference type="NCBI Taxonomy" id="47281"/>
    <lineage>
        <taxon>Eukaryota</taxon>
        <taxon>Viridiplantae</taxon>
        <taxon>Chlorophyta</taxon>
        <taxon>core chlorophytes</taxon>
        <taxon>Chlorophyceae</taxon>
        <taxon>CS clade</taxon>
        <taxon>Chlamydomonadales</taxon>
        <taxon>Chlamydomonadales incertae sedis</taxon>
        <taxon>Edaphochlamys</taxon>
    </lineage>
</organism>
<evidence type="ECO:0000313" key="8">
    <source>
        <dbReference type="EMBL" id="KAG2497368.1"/>
    </source>
</evidence>
<feature type="domain" description="Major facilitator superfamily (MFS) profile" evidence="7">
    <location>
        <begin position="1"/>
        <end position="432"/>
    </location>
</feature>
<dbReference type="SUPFAM" id="SSF103473">
    <property type="entry name" value="MFS general substrate transporter"/>
    <property type="match status" value="1"/>
</dbReference>
<feature type="transmembrane region" description="Helical" evidence="6">
    <location>
        <begin position="259"/>
        <end position="280"/>
    </location>
</feature>
<dbReference type="Pfam" id="PF07690">
    <property type="entry name" value="MFS_1"/>
    <property type="match status" value="1"/>
</dbReference>
<dbReference type="PRINTS" id="PR01035">
    <property type="entry name" value="TCRTETA"/>
</dbReference>
<keyword evidence="2 6" id="KW-0812">Transmembrane</keyword>
<dbReference type="Proteomes" id="UP000612055">
    <property type="component" value="Unassembled WGS sequence"/>
</dbReference>
<name>A0A836C330_9CHLO</name>
<accession>A0A836C330</accession>
<dbReference type="GO" id="GO:0016020">
    <property type="term" value="C:membrane"/>
    <property type="evidence" value="ECO:0007669"/>
    <property type="project" value="UniProtKB-SubCell"/>
</dbReference>
<feature type="transmembrane region" description="Helical" evidence="6">
    <location>
        <begin position="321"/>
        <end position="337"/>
    </location>
</feature>
<evidence type="ECO:0000313" key="9">
    <source>
        <dbReference type="Proteomes" id="UP000612055"/>
    </source>
</evidence>
<dbReference type="AlphaFoldDB" id="A0A836C330"/>
<feature type="region of interest" description="Disordered" evidence="5">
    <location>
        <begin position="164"/>
        <end position="221"/>
    </location>
</feature>
<dbReference type="GO" id="GO:0022857">
    <property type="term" value="F:transmembrane transporter activity"/>
    <property type="evidence" value="ECO:0007669"/>
    <property type="project" value="InterPro"/>
</dbReference>
<gene>
    <name evidence="8" type="ORF">HYH03_004526</name>
</gene>
<protein>
    <recommendedName>
        <fullName evidence="7">Major facilitator superfamily (MFS) profile domain-containing protein</fullName>
    </recommendedName>
</protein>
<dbReference type="EMBL" id="JAEHOE010000014">
    <property type="protein sequence ID" value="KAG2497368.1"/>
    <property type="molecule type" value="Genomic_DNA"/>
</dbReference>
<feature type="transmembrane region" description="Helical" evidence="6">
    <location>
        <begin position="415"/>
        <end position="442"/>
    </location>
</feature>
<comment type="subcellular location">
    <subcellularLocation>
        <location evidence="1">Membrane</location>
        <topology evidence="1">Multi-pass membrane protein</topology>
    </subcellularLocation>
</comment>
<evidence type="ECO:0000256" key="3">
    <source>
        <dbReference type="ARBA" id="ARBA00022989"/>
    </source>
</evidence>
<dbReference type="Gene3D" id="1.20.1250.20">
    <property type="entry name" value="MFS general substrate transporter like domains"/>
    <property type="match status" value="1"/>
</dbReference>
<evidence type="ECO:0000256" key="6">
    <source>
        <dbReference type="SAM" id="Phobius"/>
    </source>
</evidence>
<dbReference type="InterPro" id="IPR001958">
    <property type="entry name" value="Tet-R_TetA/multi-R_MdtG-like"/>
</dbReference>
<dbReference type="PANTHER" id="PTHR24002">
    <property type="entry name" value="SOLUTE CARRIER FAMILY 22 MEMBER 18"/>
    <property type="match status" value="1"/>
</dbReference>
<dbReference type="GO" id="GO:0005635">
    <property type="term" value="C:nuclear envelope"/>
    <property type="evidence" value="ECO:0007669"/>
    <property type="project" value="TreeGrafter"/>
</dbReference>
<feature type="transmembrane region" description="Helical" evidence="6">
    <location>
        <begin position="51"/>
        <end position="77"/>
    </location>
</feature>
<feature type="transmembrane region" description="Helical" evidence="6">
    <location>
        <begin position="292"/>
        <end position="314"/>
    </location>
</feature>
<keyword evidence="4 6" id="KW-0472">Membrane</keyword>
<dbReference type="InterPro" id="IPR020846">
    <property type="entry name" value="MFS_dom"/>
</dbReference>
<sequence length="466" mass="46934">MAMAPVLPYLVDHLGAKGSAQYGRLQTLFSTVQFVGGLISGPLMDRYGGRWLLAVSFAASTLVYLMTASATSLWMLYASRLPTVMQHSVLAARAIVTQLSSDEDRARVLGYVAVSYSVGFTVGPAIGGRLSAVSLQFSAWVATAGSALSLISVLFMPDLPLPNEPSRRGPSANGTAAAGPSTSAAGGDGSGPHAPAPAPPPLHTDVDGSAGGGGGGGKAGEAAEAAAEGAAASSGQGGAKQLLLAFVEVARRPGVGSLLVGKVLVGLGSAVFQSLFAILLKGRYGLDPEYNGYVLSYVGLLLLLGQALLVGPIISAAGEPVVEYGCVAVMTVLYGALAACSQLWELLVLMAPLSVAGMLYANASTSRLTKAVLPHQRGTALAVDMSLSSGVRMLSPTLGAWALDSWGHRAVPGLAAALIGLFWVALGAGAVTIPGAGMAALWGKVRARGKGAGGGRAERAGGAKEE</sequence>
<dbReference type="PANTHER" id="PTHR24002:SF3">
    <property type="entry name" value="SOLUTE CARRIER FAMILY 22 MEMBER 18"/>
    <property type="match status" value="1"/>
</dbReference>
<feature type="transmembrane region" description="Helical" evidence="6">
    <location>
        <begin position="139"/>
        <end position="159"/>
    </location>
</feature>
<keyword evidence="9" id="KW-1185">Reference proteome</keyword>
<feature type="transmembrane region" description="Helical" evidence="6">
    <location>
        <begin position="343"/>
        <end position="361"/>
    </location>
</feature>
<evidence type="ECO:0000259" key="7">
    <source>
        <dbReference type="PROSITE" id="PS50850"/>
    </source>
</evidence>
<evidence type="ECO:0000256" key="4">
    <source>
        <dbReference type="ARBA" id="ARBA00023136"/>
    </source>
</evidence>
<evidence type="ECO:0000256" key="1">
    <source>
        <dbReference type="ARBA" id="ARBA00004141"/>
    </source>
</evidence>
<reference evidence="8" key="1">
    <citation type="journal article" date="2020" name="bioRxiv">
        <title>Comparative genomics of Chlamydomonas.</title>
        <authorList>
            <person name="Craig R.J."/>
            <person name="Hasan A.R."/>
            <person name="Ness R.W."/>
            <person name="Keightley P.D."/>
        </authorList>
    </citation>
    <scope>NUCLEOTIDE SEQUENCE</scope>
    <source>
        <strain evidence="8">CCAP 11/70</strain>
    </source>
</reference>
<feature type="compositionally biased region" description="Gly residues" evidence="5">
    <location>
        <begin position="209"/>
        <end position="219"/>
    </location>
</feature>
<proteinExistence type="predicted"/>